<accession>A0AAE0EVW1</accession>
<proteinExistence type="predicted"/>
<feature type="region of interest" description="Disordered" evidence="1">
    <location>
        <begin position="80"/>
        <end position="115"/>
    </location>
</feature>
<gene>
    <name evidence="2" type="ORF">CYMTET_48186</name>
</gene>
<dbReference type="Proteomes" id="UP001190700">
    <property type="component" value="Unassembled WGS sequence"/>
</dbReference>
<keyword evidence="3" id="KW-1185">Reference proteome</keyword>
<sequence>MYAFPLDIPVLENRPSSEEDPELECELVPEASWVEEVGEQVDATMESVADQFFHLFSSSPEYQDLSKIRRFCRLRELVKKETRSDASQKANDYRGSAAEVSEQVDKTCRHDRHVS</sequence>
<name>A0AAE0EVW1_9CHLO</name>
<organism evidence="2 3">
    <name type="scientific">Cymbomonas tetramitiformis</name>
    <dbReference type="NCBI Taxonomy" id="36881"/>
    <lineage>
        <taxon>Eukaryota</taxon>
        <taxon>Viridiplantae</taxon>
        <taxon>Chlorophyta</taxon>
        <taxon>Pyramimonadophyceae</taxon>
        <taxon>Pyramimonadales</taxon>
        <taxon>Pyramimonadaceae</taxon>
        <taxon>Cymbomonas</taxon>
    </lineage>
</organism>
<dbReference type="AlphaFoldDB" id="A0AAE0EVW1"/>
<protein>
    <submittedName>
        <fullName evidence="2">Uncharacterized protein</fullName>
    </submittedName>
</protein>
<evidence type="ECO:0000313" key="3">
    <source>
        <dbReference type="Proteomes" id="UP001190700"/>
    </source>
</evidence>
<reference evidence="2 3" key="1">
    <citation type="journal article" date="2015" name="Genome Biol. Evol.">
        <title>Comparative Genomics of a Bacterivorous Green Alga Reveals Evolutionary Causalities and Consequences of Phago-Mixotrophic Mode of Nutrition.</title>
        <authorList>
            <person name="Burns J.A."/>
            <person name="Paasch A."/>
            <person name="Narechania A."/>
            <person name="Kim E."/>
        </authorList>
    </citation>
    <scope>NUCLEOTIDE SEQUENCE [LARGE SCALE GENOMIC DNA]</scope>
    <source>
        <strain evidence="2 3">PLY_AMNH</strain>
    </source>
</reference>
<feature type="compositionally biased region" description="Basic and acidic residues" evidence="1">
    <location>
        <begin position="103"/>
        <end position="115"/>
    </location>
</feature>
<dbReference type="EMBL" id="LGRX02033235">
    <property type="protein sequence ID" value="KAK3242109.1"/>
    <property type="molecule type" value="Genomic_DNA"/>
</dbReference>
<evidence type="ECO:0000313" key="2">
    <source>
        <dbReference type="EMBL" id="KAK3242109.1"/>
    </source>
</evidence>
<evidence type="ECO:0000256" key="1">
    <source>
        <dbReference type="SAM" id="MobiDB-lite"/>
    </source>
</evidence>
<comment type="caution">
    <text evidence="2">The sequence shown here is derived from an EMBL/GenBank/DDBJ whole genome shotgun (WGS) entry which is preliminary data.</text>
</comment>